<dbReference type="InterPro" id="IPR001611">
    <property type="entry name" value="Leu-rich_rpt"/>
</dbReference>
<evidence type="ECO:0008006" key="3">
    <source>
        <dbReference type="Google" id="ProtNLM"/>
    </source>
</evidence>
<dbReference type="EMBL" id="RQTK01000081">
    <property type="protein sequence ID" value="RUS88487.1"/>
    <property type="molecule type" value="Genomic_DNA"/>
</dbReference>
<evidence type="ECO:0000313" key="1">
    <source>
        <dbReference type="EMBL" id="RUS88487.1"/>
    </source>
</evidence>
<dbReference type="Gene3D" id="3.80.10.10">
    <property type="entry name" value="Ribonuclease Inhibitor"/>
    <property type="match status" value="1"/>
</dbReference>
<accession>A0A3S1BHN4</accession>
<evidence type="ECO:0000313" key="2">
    <source>
        <dbReference type="Proteomes" id="UP000271974"/>
    </source>
</evidence>
<name>A0A3S1BHN4_ELYCH</name>
<dbReference type="Pfam" id="PF13516">
    <property type="entry name" value="LRR_6"/>
    <property type="match status" value="1"/>
</dbReference>
<proteinExistence type="predicted"/>
<sequence>VMDTYDCVVQLFCPPGCSELDLEKRKSSLPGDALWNLLILASKNVLSLSADFKFCKFFSTSHLKPVLDIFLDSLKILSILLKSSHLILDFIKTFKRQSKSLKRVCLYVIRNNDLLYFDEILSVCSGVMGFHQTNGGKKDKIALDAMLSSLEKSSSGEEEDFESSHKHPPMNDKSYSSCDFDLMDDAVLFGTKSPPSNLDSHEGFTKVDLKITNLVEISFCAAVLNHHLIHWLALKDLHLGVPDLQPFMVQGIVSLLKRPQFVSLTLSSAMVTREEMEEILNAVASFRVTHPLERLIFVSVATAISTSLATDVLDDSASIEDAPNMFPKLTDCGKFQGTELLEIYCCGFDLWTEQLFIQFLGQNEALKTLCLGNNLMLSLGKSALRTLTLNDAGQFLHRLILEDWPINSFNCYILRDLLQKVSHSLTSLSLKGCIVDKSEDVIRDIVLGVSACTNLQTLDLSGNYLGNYGALLSGTFMKLTHLKELSLKGNRLPAHIVKSIMTELSESCKQSGTRMKVVDLRVNKFVEDGQETYFEVEKTIRLLQKSFVDKVILDREES</sequence>
<feature type="non-terminal residue" evidence="1">
    <location>
        <position position="1"/>
    </location>
</feature>
<dbReference type="OrthoDB" id="120976at2759"/>
<organism evidence="1 2">
    <name type="scientific">Elysia chlorotica</name>
    <name type="common">Eastern emerald elysia</name>
    <name type="synonym">Sea slug</name>
    <dbReference type="NCBI Taxonomy" id="188477"/>
    <lineage>
        <taxon>Eukaryota</taxon>
        <taxon>Metazoa</taxon>
        <taxon>Spiralia</taxon>
        <taxon>Lophotrochozoa</taxon>
        <taxon>Mollusca</taxon>
        <taxon>Gastropoda</taxon>
        <taxon>Heterobranchia</taxon>
        <taxon>Euthyneura</taxon>
        <taxon>Panpulmonata</taxon>
        <taxon>Sacoglossa</taxon>
        <taxon>Placobranchoidea</taxon>
        <taxon>Plakobranchidae</taxon>
        <taxon>Elysia</taxon>
    </lineage>
</organism>
<gene>
    <name evidence="1" type="ORF">EGW08_003745</name>
</gene>
<dbReference type="SUPFAM" id="SSF52047">
    <property type="entry name" value="RNI-like"/>
    <property type="match status" value="1"/>
</dbReference>
<reference evidence="1 2" key="1">
    <citation type="submission" date="2019-01" db="EMBL/GenBank/DDBJ databases">
        <title>A draft genome assembly of the solar-powered sea slug Elysia chlorotica.</title>
        <authorList>
            <person name="Cai H."/>
            <person name="Li Q."/>
            <person name="Fang X."/>
            <person name="Li J."/>
            <person name="Curtis N.E."/>
            <person name="Altenburger A."/>
            <person name="Shibata T."/>
            <person name="Feng M."/>
            <person name="Maeda T."/>
            <person name="Schwartz J.A."/>
            <person name="Shigenobu S."/>
            <person name="Lundholm N."/>
            <person name="Nishiyama T."/>
            <person name="Yang H."/>
            <person name="Hasebe M."/>
            <person name="Li S."/>
            <person name="Pierce S.K."/>
            <person name="Wang J."/>
        </authorList>
    </citation>
    <scope>NUCLEOTIDE SEQUENCE [LARGE SCALE GENOMIC DNA]</scope>
    <source>
        <strain evidence="1">EC2010</strain>
        <tissue evidence="1">Whole organism of an adult</tissue>
    </source>
</reference>
<comment type="caution">
    <text evidence="1">The sequence shown here is derived from an EMBL/GenBank/DDBJ whole genome shotgun (WGS) entry which is preliminary data.</text>
</comment>
<protein>
    <recommendedName>
        <fullName evidence="3">NACHT LRR and PYD domain-containing protein</fullName>
    </recommendedName>
</protein>
<dbReference type="InterPro" id="IPR032675">
    <property type="entry name" value="LRR_dom_sf"/>
</dbReference>
<dbReference type="AlphaFoldDB" id="A0A3S1BHN4"/>
<keyword evidence="2" id="KW-1185">Reference proteome</keyword>
<dbReference type="Proteomes" id="UP000271974">
    <property type="component" value="Unassembled WGS sequence"/>
</dbReference>